<keyword evidence="1 5" id="KW-0597">Phosphoprotein</keyword>
<accession>A0A1G9YT59</accession>
<evidence type="ECO:0000256" key="1">
    <source>
        <dbReference type="ARBA" id="ARBA00022553"/>
    </source>
</evidence>
<gene>
    <name evidence="8" type="ORF">SAMN04488090_5035</name>
</gene>
<dbReference type="InterPro" id="IPR000792">
    <property type="entry name" value="Tscrpt_reg_LuxR_C"/>
</dbReference>
<evidence type="ECO:0000313" key="9">
    <source>
        <dbReference type="Proteomes" id="UP000198901"/>
    </source>
</evidence>
<dbReference type="InterPro" id="IPR001789">
    <property type="entry name" value="Sig_transdc_resp-reg_receiver"/>
</dbReference>
<dbReference type="AlphaFoldDB" id="A0A1G9YT59"/>
<dbReference type="OrthoDB" id="941719at2"/>
<dbReference type="InterPro" id="IPR058245">
    <property type="entry name" value="NreC/VraR/RcsB-like_REC"/>
</dbReference>
<evidence type="ECO:0000256" key="4">
    <source>
        <dbReference type="ARBA" id="ARBA00023163"/>
    </source>
</evidence>
<keyword evidence="3 8" id="KW-0238">DNA-binding</keyword>
<dbReference type="GO" id="GO:0003677">
    <property type="term" value="F:DNA binding"/>
    <property type="evidence" value="ECO:0007669"/>
    <property type="project" value="UniProtKB-KW"/>
</dbReference>
<dbReference type="PANTHER" id="PTHR43214">
    <property type="entry name" value="TWO-COMPONENT RESPONSE REGULATOR"/>
    <property type="match status" value="1"/>
</dbReference>
<dbReference type="SUPFAM" id="SSF52172">
    <property type="entry name" value="CheY-like"/>
    <property type="match status" value="1"/>
</dbReference>
<evidence type="ECO:0000313" key="8">
    <source>
        <dbReference type="EMBL" id="SDN12338.1"/>
    </source>
</evidence>
<dbReference type="Proteomes" id="UP000198901">
    <property type="component" value="Unassembled WGS sequence"/>
</dbReference>
<dbReference type="PANTHER" id="PTHR43214:SF41">
    <property type="entry name" value="NITRATE_NITRITE RESPONSE REGULATOR PROTEIN NARP"/>
    <property type="match status" value="1"/>
</dbReference>
<dbReference type="CDD" id="cd06170">
    <property type="entry name" value="LuxR_C_like"/>
    <property type="match status" value="1"/>
</dbReference>
<dbReference type="SUPFAM" id="SSF46894">
    <property type="entry name" value="C-terminal effector domain of the bipartite response regulators"/>
    <property type="match status" value="1"/>
</dbReference>
<dbReference type="PROSITE" id="PS50110">
    <property type="entry name" value="RESPONSE_REGULATORY"/>
    <property type="match status" value="1"/>
</dbReference>
<dbReference type="Pfam" id="PF00196">
    <property type="entry name" value="GerE"/>
    <property type="match status" value="1"/>
</dbReference>
<sequence length="236" mass="26822">MSMGVIIGYIFEILNGLTYKKMKKVLVVEDHPIVSAATCQVITQYVPDVECTEVSTFWRALELVGLEEYDLVVMDLGVPGGNTIEMITRLRSIRPGIRILIFTGLDESLFALPFVKAGANGFVSKKVPESELRRAIDTVLFRNKIYVSDEVHDLTLSSYFKPHRKEGSGLETLSEREMEILRLFYARKGVSEIASILNLSTSTINTHRIRIFRKMDVENMIDLVLKYELLTGQRKE</sequence>
<keyword evidence="4" id="KW-0804">Transcription</keyword>
<keyword evidence="2" id="KW-0805">Transcription regulation</keyword>
<dbReference type="InterPro" id="IPR016032">
    <property type="entry name" value="Sig_transdc_resp-reg_C-effctor"/>
</dbReference>
<feature type="domain" description="Response regulatory" evidence="7">
    <location>
        <begin position="24"/>
        <end position="140"/>
    </location>
</feature>
<dbReference type="InterPro" id="IPR039420">
    <property type="entry name" value="WalR-like"/>
</dbReference>
<dbReference type="GO" id="GO:0000160">
    <property type="term" value="P:phosphorelay signal transduction system"/>
    <property type="evidence" value="ECO:0007669"/>
    <property type="project" value="InterPro"/>
</dbReference>
<dbReference type="GO" id="GO:0006355">
    <property type="term" value="P:regulation of DNA-templated transcription"/>
    <property type="evidence" value="ECO:0007669"/>
    <property type="project" value="InterPro"/>
</dbReference>
<feature type="domain" description="HTH luxR-type" evidence="6">
    <location>
        <begin position="166"/>
        <end position="231"/>
    </location>
</feature>
<dbReference type="InterPro" id="IPR036388">
    <property type="entry name" value="WH-like_DNA-bd_sf"/>
</dbReference>
<dbReference type="CDD" id="cd17535">
    <property type="entry name" value="REC_NarL-like"/>
    <property type="match status" value="1"/>
</dbReference>
<evidence type="ECO:0000259" key="6">
    <source>
        <dbReference type="PROSITE" id="PS50043"/>
    </source>
</evidence>
<evidence type="ECO:0000259" key="7">
    <source>
        <dbReference type="PROSITE" id="PS50110"/>
    </source>
</evidence>
<dbReference type="EMBL" id="FNGS01000017">
    <property type="protein sequence ID" value="SDN12338.1"/>
    <property type="molecule type" value="Genomic_DNA"/>
</dbReference>
<keyword evidence="9" id="KW-1185">Reference proteome</keyword>
<dbReference type="PROSITE" id="PS50043">
    <property type="entry name" value="HTH_LUXR_2"/>
    <property type="match status" value="1"/>
</dbReference>
<evidence type="ECO:0000256" key="3">
    <source>
        <dbReference type="ARBA" id="ARBA00023125"/>
    </source>
</evidence>
<dbReference type="SMART" id="SM00448">
    <property type="entry name" value="REC"/>
    <property type="match status" value="1"/>
</dbReference>
<proteinExistence type="predicted"/>
<dbReference type="SMART" id="SM00421">
    <property type="entry name" value="HTH_LUXR"/>
    <property type="match status" value="1"/>
</dbReference>
<dbReference type="PRINTS" id="PR00038">
    <property type="entry name" value="HTHLUXR"/>
</dbReference>
<feature type="modified residue" description="4-aspartylphosphate" evidence="5">
    <location>
        <position position="75"/>
    </location>
</feature>
<evidence type="ECO:0000256" key="5">
    <source>
        <dbReference type="PROSITE-ProRule" id="PRU00169"/>
    </source>
</evidence>
<dbReference type="InterPro" id="IPR011006">
    <property type="entry name" value="CheY-like_superfamily"/>
</dbReference>
<name>A0A1G9YT59_9BACT</name>
<organism evidence="8 9">
    <name type="scientific">Siphonobacter aquaeclarae</name>
    <dbReference type="NCBI Taxonomy" id="563176"/>
    <lineage>
        <taxon>Bacteria</taxon>
        <taxon>Pseudomonadati</taxon>
        <taxon>Bacteroidota</taxon>
        <taxon>Cytophagia</taxon>
        <taxon>Cytophagales</taxon>
        <taxon>Cytophagaceae</taxon>
        <taxon>Siphonobacter</taxon>
    </lineage>
</organism>
<reference evidence="8 9" key="1">
    <citation type="submission" date="2016-10" db="EMBL/GenBank/DDBJ databases">
        <authorList>
            <person name="de Groot N.N."/>
        </authorList>
    </citation>
    <scope>NUCLEOTIDE SEQUENCE [LARGE SCALE GENOMIC DNA]</scope>
    <source>
        <strain evidence="8 9">DSM 21668</strain>
    </source>
</reference>
<protein>
    <submittedName>
        <fullName evidence="8">DNA-binding response regulator, NarL/FixJ family, contains REC and HTH domains</fullName>
    </submittedName>
</protein>
<dbReference type="STRING" id="563176.SAMN04488090_5035"/>
<evidence type="ECO:0000256" key="2">
    <source>
        <dbReference type="ARBA" id="ARBA00023015"/>
    </source>
</evidence>
<dbReference type="Gene3D" id="3.40.50.2300">
    <property type="match status" value="1"/>
</dbReference>
<dbReference type="Gene3D" id="1.10.10.10">
    <property type="entry name" value="Winged helix-like DNA-binding domain superfamily/Winged helix DNA-binding domain"/>
    <property type="match status" value="1"/>
</dbReference>
<dbReference type="Pfam" id="PF00072">
    <property type="entry name" value="Response_reg"/>
    <property type="match status" value="1"/>
</dbReference>